<proteinExistence type="predicted"/>
<keyword evidence="1" id="KW-0732">Signal</keyword>
<dbReference type="Proteomes" id="UP001197875">
    <property type="component" value="Unassembled WGS sequence"/>
</dbReference>
<evidence type="ECO:0000313" key="3">
    <source>
        <dbReference type="Proteomes" id="UP001197875"/>
    </source>
</evidence>
<keyword evidence="3" id="KW-1185">Reference proteome</keyword>
<name>A0AAE3DVW2_9FIRM</name>
<evidence type="ECO:0008006" key="4">
    <source>
        <dbReference type="Google" id="ProtNLM"/>
    </source>
</evidence>
<evidence type="ECO:0000313" key="2">
    <source>
        <dbReference type="EMBL" id="MCC2191493.1"/>
    </source>
</evidence>
<evidence type="ECO:0000256" key="1">
    <source>
        <dbReference type="SAM" id="SignalP"/>
    </source>
</evidence>
<dbReference type="AlphaFoldDB" id="A0AAE3DVW2"/>
<comment type="caution">
    <text evidence="2">The sequence shown here is derived from an EMBL/GenBank/DDBJ whole genome shotgun (WGS) entry which is preliminary data.</text>
</comment>
<gene>
    <name evidence="2" type="ORF">LKD71_17160</name>
</gene>
<organism evidence="2 3">
    <name type="scientific">Fusicatenibacter faecihominis</name>
    <dbReference type="NCBI Taxonomy" id="2881276"/>
    <lineage>
        <taxon>Bacteria</taxon>
        <taxon>Bacillati</taxon>
        <taxon>Bacillota</taxon>
        <taxon>Clostridia</taxon>
        <taxon>Lachnospirales</taxon>
        <taxon>Lachnospiraceae</taxon>
        <taxon>Fusicatenibacter</taxon>
    </lineage>
</organism>
<feature type="chain" id="PRO_5042201611" description="Processed acidic surface protein" evidence="1">
    <location>
        <begin position="23"/>
        <end position="252"/>
    </location>
</feature>
<feature type="signal peptide" evidence="1">
    <location>
        <begin position="1"/>
        <end position="22"/>
    </location>
</feature>
<dbReference type="RefSeq" id="WP_227616333.1">
    <property type="nucleotide sequence ID" value="NZ_JAJEPR010000061.1"/>
</dbReference>
<dbReference type="EMBL" id="JAJEPR010000061">
    <property type="protein sequence ID" value="MCC2191493.1"/>
    <property type="molecule type" value="Genomic_DNA"/>
</dbReference>
<sequence length="252" mass="28665">MKKRMFILFLALFIGSQPTIQAQAESMEEVTEEASQETERELTEEEQIIEKLYDGDILDTAFIGKSFWYDEENFEEMREDLPQVLADYYQENELDAETLRDLLDTAYESGVSASTLEIAALLFDDDYDSYRDAILTVFREQALESEDEDALLLAANDYPEMTLMYKDGWYGDRTDDERIALADQILNVLETADVDTKGYTGNTLAQAINDLYDQDAGDSVLCLAFDILGEGELYITVLESILSPLQNVVYLT</sequence>
<reference evidence="2 3" key="1">
    <citation type="submission" date="2021-10" db="EMBL/GenBank/DDBJ databases">
        <title>Anaerobic single-cell dispensing facilitates the cultivation of human gut bacteria.</title>
        <authorList>
            <person name="Afrizal A."/>
        </authorList>
    </citation>
    <scope>NUCLEOTIDE SEQUENCE [LARGE SCALE GENOMIC DNA]</scope>
    <source>
        <strain evidence="2 3">CLA-AA-H277</strain>
    </source>
</reference>
<accession>A0AAE3DVW2</accession>
<protein>
    <recommendedName>
        <fullName evidence="4">Processed acidic surface protein</fullName>
    </recommendedName>
</protein>